<dbReference type="PRINTS" id="PR00080">
    <property type="entry name" value="SDRFAMILY"/>
</dbReference>
<dbReference type="GO" id="GO:0016020">
    <property type="term" value="C:membrane"/>
    <property type="evidence" value="ECO:0007669"/>
    <property type="project" value="TreeGrafter"/>
</dbReference>
<proteinExistence type="inferred from homology"/>
<reference evidence="5" key="1">
    <citation type="submission" date="2019-06" db="EMBL/GenBank/DDBJ databases">
        <title>The complete genome of Emcibacter congregatus ZYLT.</title>
        <authorList>
            <person name="Zhao Z."/>
        </authorList>
    </citation>
    <scope>NUCLEOTIDE SEQUENCE [LARGE SCALE GENOMIC DNA]</scope>
    <source>
        <strain evidence="5">MCCC 1A06723</strain>
    </source>
</reference>
<keyword evidence="2" id="KW-0560">Oxidoreductase</keyword>
<dbReference type="Pfam" id="PF00106">
    <property type="entry name" value="adh_short"/>
    <property type="match status" value="1"/>
</dbReference>
<evidence type="ECO:0000256" key="1">
    <source>
        <dbReference type="ARBA" id="ARBA00006484"/>
    </source>
</evidence>
<gene>
    <name evidence="4" type="ORF">FIV46_10730</name>
</gene>
<evidence type="ECO:0000256" key="2">
    <source>
        <dbReference type="ARBA" id="ARBA00023002"/>
    </source>
</evidence>
<evidence type="ECO:0000313" key="4">
    <source>
        <dbReference type="EMBL" id="TPD59264.1"/>
    </source>
</evidence>
<dbReference type="SUPFAM" id="SSF51735">
    <property type="entry name" value="NAD(P)-binding Rossmann-fold domains"/>
    <property type="match status" value="1"/>
</dbReference>
<dbReference type="GO" id="GO:0016491">
    <property type="term" value="F:oxidoreductase activity"/>
    <property type="evidence" value="ECO:0007669"/>
    <property type="project" value="UniProtKB-KW"/>
</dbReference>
<dbReference type="InterPro" id="IPR036291">
    <property type="entry name" value="NAD(P)-bd_dom_sf"/>
</dbReference>
<dbReference type="RefSeq" id="WP_139940928.1">
    <property type="nucleotide sequence ID" value="NZ_JBHSYP010000006.1"/>
</dbReference>
<evidence type="ECO:0000313" key="5">
    <source>
        <dbReference type="Proteomes" id="UP000319148"/>
    </source>
</evidence>
<dbReference type="PANTHER" id="PTHR44196:SF1">
    <property type="entry name" value="DEHYDROGENASE_REDUCTASE SDR FAMILY MEMBER 7B"/>
    <property type="match status" value="1"/>
</dbReference>
<dbReference type="PROSITE" id="PS00061">
    <property type="entry name" value="ADH_SHORT"/>
    <property type="match status" value="1"/>
</dbReference>
<dbReference type="AlphaFoldDB" id="A0A501PH35"/>
<dbReference type="Gene3D" id="3.40.50.720">
    <property type="entry name" value="NAD(P)-binding Rossmann-like Domain"/>
    <property type="match status" value="1"/>
</dbReference>
<accession>A0A501PH35</accession>
<evidence type="ECO:0000256" key="3">
    <source>
        <dbReference type="RuleBase" id="RU000363"/>
    </source>
</evidence>
<comment type="caution">
    <text evidence="4">The sequence shown here is derived from an EMBL/GenBank/DDBJ whole genome shotgun (WGS) entry which is preliminary data.</text>
</comment>
<comment type="similarity">
    <text evidence="1 3">Belongs to the short-chain dehydrogenases/reductases (SDR) family.</text>
</comment>
<sequence>MKLSNKIIVLTGGTSGIGRKMVDKLQAHNTLAVIARESPRLQALRDTFPNVDVHAADLSDPQNYGVIANSILETHPRIDVLINNAAVQNVPTFLDKEFDYATIEHEIHVNFTSVCALSYLLLPALTHGNEEAAIANINSGLALTPKKTSVIYCATKAALNAFSQGLSYQLEGTNVQVLQAFLPLVDTPMTTGRGTGKITVDKAASEILLGIEQGKKVNDVGKVKLLRLLLRLAPALAGRIMRKQ</sequence>
<dbReference type="EMBL" id="VFIY01000014">
    <property type="protein sequence ID" value="TPD59264.1"/>
    <property type="molecule type" value="Genomic_DNA"/>
</dbReference>
<dbReference type="OrthoDB" id="9810734at2"/>
<dbReference type="InterPro" id="IPR002347">
    <property type="entry name" value="SDR_fam"/>
</dbReference>
<dbReference type="PANTHER" id="PTHR44196">
    <property type="entry name" value="DEHYDROGENASE/REDUCTASE SDR FAMILY MEMBER 7B"/>
    <property type="match status" value="1"/>
</dbReference>
<keyword evidence="5" id="KW-1185">Reference proteome</keyword>
<dbReference type="Proteomes" id="UP000319148">
    <property type="component" value="Unassembled WGS sequence"/>
</dbReference>
<name>A0A501PH35_9PROT</name>
<dbReference type="InterPro" id="IPR020904">
    <property type="entry name" value="Sc_DH/Rdtase_CS"/>
</dbReference>
<protein>
    <submittedName>
        <fullName evidence="4">SDR family NAD(P)-dependent oxidoreductase</fullName>
    </submittedName>
</protein>
<dbReference type="PRINTS" id="PR00081">
    <property type="entry name" value="GDHRDH"/>
</dbReference>
<organism evidence="4 5">
    <name type="scientific">Emcibacter nanhaiensis</name>
    <dbReference type="NCBI Taxonomy" id="1505037"/>
    <lineage>
        <taxon>Bacteria</taxon>
        <taxon>Pseudomonadati</taxon>
        <taxon>Pseudomonadota</taxon>
        <taxon>Alphaproteobacteria</taxon>
        <taxon>Emcibacterales</taxon>
        <taxon>Emcibacteraceae</taxon>
        <taxon>Emcibacter</taxon>
    </lineage>
</organism>